<name>A0A9J5ZFJ1_SOLCO</name>
<feature type="domain" description="MADS-box" evidence="7">
    <location>
        <begin position="11"/>
        <end position="71"/>
    </location>
</feature>
<dbReference type="EMBL" id="JACXVP010000004">
    <property type="protein sequence ID" value="KAG5611418.1"/>
    <property type="molecule type" value="Genomic_DNA"/>
</dbReference>
<dbReference type="GO" id="GO:0005634">
    <property type="term" value="C:nucleus"/>
    <property type="evidence" value="ECO:0007669"/>
    <property type="project" value="UniProtKB-SubCell"/>
</dbReference>
<evidence type="ECO:0000256" key="2">
    <source>
        <dbReference type="ARBA" id="ARBA00023015"/>
    </source>
</evidence>
<evidence type="ECO:0000313" key="8">
    <source>
        <dbReference type="EMBL" id="KAG5611418.1"/>
    </source>
</evidence>
<dbReference type="GO" id="GO:0046983">
    <property type="term" value="F:protein dimerization activity"/>
    <property type="evidence" value="ECO:0007669"/>
    <property type="project" value="InterPro"/>
</dbReference>
<feature type="coiled-coil region" evidence="6">
    <location>
        <begin position="94"/>
        <end position="121"/>
    </location>
</feature>
<dbReference type="PANTHER" id="PTHR11945">
    <property type="entry name" value="MADS BOX PROTEIN"/>
    <property type="match status" value="1"/>
</dbReference>
<dbReference type="PRINTS" id="PR00404">
    <property type="entry name" value="MADSDOMAIN"/>
</dbReference>
<dbReference type="PANTHER" id="PTHR11945:SF712">
    <property type="entry name" value="MADS-BOX DOMAIN-CONTAINING PROTEIN"/>
    <property type="match status" value="1"/>
</dbReference>
<keyword evidence="3" id="KW-0238">DNA-binding</keyword>
<evidence type="ECO:0000256" key="5">
    <source>
        <dbReference type="ARBA" id="ARBA00023242"/>
    </source>
</evidence>
<evidence type="ECO:0000313" key="9">
    <source>
        <dbReference type="Proteomes" id="UP000824120"/>
    </source>
</evidence>
<dbReference type="InterPro" id="IPR002100">
    <property type="entry name" value="TF_MADSbox"/>
</dbReference>
<dbReference type="Proteomes" id="UP000824120">
    <property type="component" value="Chromosome 4"/>
</dbReference>
<sequence>MNLAMERKKTKGRQKIPMQKIENKNALLTTFSKRREGLFKKASELVTECDVDIGIMMISPAGKPHSFFHPTADVIVSRFQNPDMQLSQGIRLDTITARNKVNQLKNRLEELDAIEDAAIARTTFYDQMAEMRQKGWWESIEQLNADEQIIFEAWLRDTTSKMFHHLNQLENGASSSLGRESFGV</sequence>
<dbReference type="AlphaFoldDB" id="A0A9J5ZFJ1"/>
<organism evidence="8 9">
    <name type="scientific">Solanum commersonii</name>
    <name type="common">Commerson's wild potato</name>
    <name type="synonym">Commerson's nightshade</name>
    <dbReference type="NCBI Taxonomy" id="4109"/>
    <lineage>
        <taxon>Eukaryota</taxon>
        <taxon>Viridiplantae</taxon>
        <taxon>Streptophyta</taxon>
        <taxon>Embryophyta</taxon>
        <taxon>Tracheophyta</taxon>
        <taxon>Spermatophyta</taxon>
        <taxon>Magnoliopsida</taxon>
        <taxon>eudicotyledons</taxon>
        <taxon>Gunneridae</taxon>
        <taxon>Pentapetalae</taxon>
        <taxon>asterids</taxon>
        <taxon>lamiids</taxon>
        <taxon>Solanales</taxon>
        <taxon>Solanaceae</taxon>
        <taxon>Solanoideae</taxon>
        <taxon>Solaneae</taxon>
        <taxon>Solanum</taxon>
    </lineage>
</organism>
<keyword evidence="9" id="KW-1185">Reference proteome</keyword>
<evidence type="ECO:0000256" key="6">
    <source>
        <dbReference type="SAM" id="Coils"/>
    </source>
</evidence>
<protein>
    <recommendedName>
        <fullName evidence="7">MADS-box domain-containing protein</fullName>
    </recommendedName>
</protein>
<dbReference type="OrthoDB" id="1898716at2759"/>
<dbReference type="SMART" id="SM00432">
    <property type="entry name" value="MADS"/>
    <property type="match status" value="1"/>
</dbReference>
<proteinExistence type="predicted"/>
<keyword evidence="2" id="KW-0805">Transcription regulation</keyword>
<dbReference type="GO" id="GO:0000978">
    <property type="term" value="F:RNA polymerase II cis-regulatory region sequence-specific DNA binding"/>
    <property type="evidence" value="ECO:0007669"/>
    <property type="project" value="TreeGrafter"/>
</dbReference>
<dbReference type="PROSITE" id="PS50066">
    <property type="entry name" value="MADS_BOX_2"/>
    <property type="match status" value="1"/>
</dbReference>
<dbReference type="Gene3D" id="3.40.1810.10">
    <property type="entry name" value="Transcription factor, MADS-box"/>
    <property type="match status" value="1"/>
</dbReference>
<dbReference type="GO" id="GO:0000981">
    <property type="term" value="F:DNA-binding transcription factor activity, RNA polymerase II-specific"/>
    <property type="evidence" value="ECO:0007669"/>
    <property type="project" value="TreeGrafter"/>
</dbReference>
<gene>
    <name evidence="8" type="ORF">H5410_022699</name>
</gene>
<evidence type="ECO:0000256" key="1">
    <source>
        <dbReference type="ARBA" id="ARBA00004123"/>
    </source>
</evidence>
<reference evidence="8 9" key="1">
    <citation type="submission" date="2020-09" db="EMBL/GenBank/DDBJ databases">
        <title>De no assembly of potato wild relative species, Solanum commersonii.</title>
        <authorList>
            <person name="Cho K."/>
        </authorList>
    </citation>
    <scope>NUCLEOTIDE SEQUENCE [LARGE SCALE GENOMIC DNA]</scope>
    <source>
        <strain evidence="8">LZ3.2</strain>
        <tissue evidence="8">Leaf</tissue>
    </source>
</reference>
<evidence type="ECO:0000259" key="7">
    <source>
        <dbReference type="PROSITE" id="PS50066"/>
    </source>
</evidence>
<accession>A0A9J5ZFJ1</accession>
<keyword evidence="6" id="KW-0175">Coiled coil</keyword>
<dbReference type="InterPro" id="IPR036879">
    <property type="entry name" value="TF_MADSbox_sf"/>
</dbReference>
<comment type="subcellular location">
    <subcellularLocation>
        <location evidence="1">Nucleus</location>
    </subcellularLocation>
</comment>
<dbReference type="SUPFAM" id="SSF55455">
    <property type="entry name" value="SRF-like"/>
    <property type="match status" value="1"/>
</dbReference>
<keyword evidence="4" id="KW-0804">Transcription</keyword>
<keyword evidence="5" id="KW-0539">Nucleus</keyword>
<dbReference type="Pfam" id="PF00319">
    <property type="entry name" value="SRF-TF"/>
    <property type="match status" value="1"/>
</dbReference>
<comment type="caution">
    <text evidence="8">The sequence shown here is derived from an EMBL/GenBank/DDBJ whole genome shotgun (WGS) entry which is preliminary data.</text>
</comment>
<evidence type="ECO:0000256" key="3">
    <source>
        <dbReference type="ARBA" id="ARBA00023125"/>
    </source>
</evidence>
<evidence type="ECO:0000256" key="4">
    <source>
        <dbReference type="ARBA" id="ARBA00023163"/>
    </source>
</evidence>